<dbReference type="EMBL" id="MSTI01000175">
    <property type="protein sequence ID" value="OLV15554.1"/>
    <property type="molecule type" value="Genomic_DNA"/>
</dbReference>
<proteinExistence type="predicted"/>
<evidence type="ECO:0000313" key="4">
    <source>
        <dbReference type="Proteomes" id="UP000186607"/>
    </source>
</evidence>
<dbReference type="PANTHER" id="PTHR46112">
    <property type="entry name" value="AMINOPEPTIDASE"/>
    <property type="match status" value="1"/>
</dbReference>
<evidence type="ECO:0000259" key="1">
    <source>
        <dbReference type="Pfam" id="PF00557"/>
    </source>
</evidence>
<reference evidence="3 4" key="1">
    <citation type="submission" date="2017-01" db="EMBL/GenBank/DDBJ databases">
        <title>Genome Analysis of Deinococcus marmoris KOPRI26562.</title>
        <authorList>
            <person name="Kim J.H."/>
            <person name="Oh H.-M."/>
        </authorList>
    </citation>
    <scope>NUCLEOTIDE SEQUENCE [LARGE SCALE GENOMIC DNA]</scope>
    <source>
        <strain evidence="3 4">KOPRI26562</strain>
    </source>
</reference>
<dbReference type="SUPFAM" id="SSF53092">
    <property type="entry name" value="Creatinase/prolidase N-terminal domain"/>
    <property type="match status" value="1"/>
</dbReference>
<dbReference type="RefSeq" id="WP_075836924.1">
    <property type="nucleotide sequence ID" value="NZ_MSTI01000175.1"/>
</dbReference>
<feature type="domain" description="Peptidase M24" evidence="1">
    <location>
        <begin position="166"/>
        <end position="383"/>
    </location>
</feature>
<dbReference type="eggNOG" id="COG0006">
    <property type="taxonomic scope" value="Bacteria"/>
</dbReference>
<dbReference type="InterPro" id="IPR036005">
    <property type="entry name" value="Creatinase/aminopeptidase-like"/>
</dbReference>
<sequence length="403" mass="44788">MTAQPRQTAQPISREERATRAKTAFGHLESPQDALVLFDDQFIFYYCGFAFFPIERPVALVITREGERILFVPRLEREHAQQVSEAERVADYPEFPGQRHPLRQLADLLTELGLEKASIGVDHDGYPPVMGYDGPALSEALPGATVSRVSRALDHQMALKSPAEVELIRESARWGAYAHHLLQDYTRVGENETEVEARATKEATAAMIAALGDTYRGQNRWMSGAVALYRGQIGVHSALPHAMTTGATFQHGDTLVTGAGAAVWGYISELERTMFVGEASGEQQRFFQHMLNLQDIAFEAFKPGLTCAHVDEAVRAYYEREQLWDHWRHHVGHSLGQRIHESPFLDIGDSRPLEPGMVLSVEPGLYVPGLGGFRHSDTILITASGMELLTDYPRDLDSLTLPG</sequence>
<dbReference type="InterPro" id="IPR000587">
    <property type="entry name" value="Creatinase_N"/>
</dbReference>
<dbReference type="OrthoDB" id="9806388at2"/>
<keyword evidence="4" id="KW-1185">Reference proteome</keyword>
<dbReference type="InterPro" id="IPR029149">
    <property type="entry name" value="Creatin/AminoP/Spt16_N"/>
</dbReference>
<dbReference type="SUPFAM" id="SSF55920">
    <property type="entry name" value="Creatinase/aminopeptidase"/>
    <property type="match status" value="1"/>
</dbReference>
<evidence type="ECO:0000259" key="2">
    <source>
        <dbReference type="Pfam" id="PF01321"/>
    </source>
</evidence>
<dbReference type="InterPro" id="IPR000994">
    <property type="entry name" value="Pept_M24"/>
</dbReference>
<comment type="caution">
    <text evidence="3">The sequence shown here is derived from an EMBL/GenBank/DDBJ whole genome shotgun (WGS) entry which is preliminary data.</text>
</comment>
<gene>
    <name evidence="3" type="ORF">BOO71_0014500</name>
</gene>
<accession>A0A1U7NRL2</accession>
<dbReference type="Pfam" id="PF01321">
    <property type="entry name" value="Creatinase_N"/>
    <property type="match status" value="1"/>
</dbReference>
<evidence type="ECO:0000313" key="3">
    <source>
        <dbReference type="EMBL" id="OLV15554.1"/>
    </source>
</evidence>
<dbReference type="Gene3D" id="3.40.350.10">
    <property type="entry name" value="Creatinase/prolidase N-terminal domain"/>
    <property type="match status" value="1"/>
</dbReference>
<dbReference type="Proteomes" id="UP000186607">
    <property type="component" value="Unassembled WGS sequence"/>
</dbReference>
<name>A0A1U7NRL2_9DEIO</name>
<dbReference type="CDD" id="cd01066">
    <property type="entry name" value="APP_MetAP"/>
    <property type="match status" value="1"/>
</dbReference>
<protein>
    <submittedName>
        <fullName evidence="3">Cobalt dependent X-Pro dipeptidase</fullName>
    </submittedName>
</protein>
<feature type="domain" description="Creatinase N-terminal" evidence="2">
    <location>
        <begin position="33"/>
        <end position="154"/>
    </location>
</feature>
<dbReference type="InterPro" id="IPR050659">
    <property type="entry name" value="Peptidase_M24B"/>
</dbReference>
<dbReference type="Gene3D" id="3.90.230.10">
    <property type="entry name" value="Creatinase/methionine aminopeptidase superfamily"/>
    <property type="match status" value="1"/>
</dbReference>
<dbReference type="Pfam" id="PF00557">
    <property type="entry name" value="Peptidase_M24"/>
    <property type="match status" value="1"/>
</dbReference>
<dbReference type="AlphaFoldDB" id="A0A1U7NRL2"/>
<organism evidence="3 4">
    <name type="scientific">Deinococcus marmoris</name>
    <dbReference type="NCBI Taxonomy" id="249408"/>
    <lineage>
        <taxon>Bacteria</taxon>
        <taxon>Thermotogati</taxon>
        <taxon>Deinococcota</taxon>
        <taxon>Deinococci</taxon>
        <taxon>Deinococcales</taxon>
        <taxon>Deinococcaceae</taxon>
        <taxon>Deinococcus</taxon>
    </lineage>
</organism>
<dbReference type="STRING" id="249408.BOO71_0014500"/>
<dbReference type="PANTHER" id="PTHR46112:SF2">
    <property type="entry name" value="XAA-PRO AMINOPEPTIDASE P-RELATED"/>
    <property type="match status" value="1"/>
</dbReference>